<dbReference type="PANTHER" id="PTHR45818:SF3">
    <property type="entry name" value="PROTEIN VAV"/>
    <property type="match status" value="1"/>
</dbReference>
<dbReference type="InParanoid" id="A0A1Y2AL32"/>
<feature type="region of interest" description="Disordered" evidence="1">
    <location>
        <begin position="1155"/>
        <end position="1229"/>
    </location>
</feature>
<feature type="compositionally biased region" description="Gly residues" evidence="1">
    <location>
        <begin position="1308"/>
        <end position="1317"/>
    </location>
</feature>
<feature type="region of interest" description="Disordered" evidence="1">
    <location>
        <begin position="1257"/>
        <end position="1332"/>
    </location>
</feature>
<dbReference type="SUPFAM" id="SSF50729">
    <property type="entry name" value="PH domain-like"/>
    <property type="match status" value="1"/>
</dbReference>
<dbReference type="PROSITE" id="PS50010">
    <property type="entry name" value="DH_2"/>
    <property type="match status" value="1"/>
</dbReference>
<dbReference type="GO" id="GO:0005737">
    <property type="term" value="C:cytoplasm"/>
    <property type="evidence" value="ECO:0007669"/>
    <property type="project" value="TreeGrafter"/>
</dbReference>
<feature type="compositionally biased region" description="Polar residues" evidence="1">
    <location>
        <begin position="929"/>
        <end position="939"/>
    </location>
</feature>
<dbReference type="Gene3D" id="1.20.900.10">
    <property type="entry name" value="Dbl homology (DH) domain"/>
    <property type="match status" value="1"/>
</dbReference>
<dbReference type="InterPro" id="IPR000219">
    <property type="entry name" value="DH_dom"/>
</dbReference>
<comment type="caution">
    <text evidence="3">The sequence shown here is derived from an EMBL/GenBank/DDBJ whole genome shotgun (WGS) entry which is preliminary data.</text>
</comment>
<feature type="region of interest" description="Disordered" evidence="1">
    <location>
        <begin position="1044"/>
        <end position="1135"/>
    </location>
</feature>
<name>A0A1Y2AL32_9TREE</name>
<dbReference type="GO" id="GO:0005085">
    <property type="term" value="F:guanyl-nucleotide exchange factor activity"/>
    <property type="evidence" value="ECO:0007669"/>
    <property type="project" value="InterPro"/>
</dbReference>
<evidence type="ECO:0000313" key="3">
    <source>
        <dbReference type="EMBL" id="ORY23279.1"/>
    </source>
</evidence>
<dbReference type="EMBL" id="MCFC01000081">
    <property type="protein sequence ID" value="ORY23279.1"/>
    <property type="molecule type" value="Genomic_DNA"/>
</dbReference>
<dbReference type="InterPro" id="IPR011993">
    <property type="entry name" value="PH-like_dom_sf"/>
</dbReference>
<evidence type="ECO:0000313" key="4">
    <source>
        <dbReference type="Proteomes" id="UP000193986"/>
    </source>
</evidence>
<feature type="region of interest" description="Disordered" evidence="1">
    <location>
        <begin position="50"/>
        <end position="148"/>
    </location>
</feature>
<organism evidence="3 4">
    <name type="scientific">Naematelia encephala</name>
    <dbReference type="NCBI Taxonomy" id="71784"/>
    <lineage>
        <taxon>Eukaryota</taxon>
        <taxon>Fungi</taxon>
        <taxon>Dikarya</taxon>
        <taxon>Basidiomycota</taxon>
        <taxon>Agaricomycotina</taxon>
        <taxon>Tremellomycetes</taxon>
        <taxon>Tremellales</taxon>
        <taxon>Naemateliaceae</taxon>
        <taxon>Naematelia</taxon>
    </lineage>
</organism>
<dbReference type="Proteomes" id="UP000193986">
    <property type="component" value="Unassembled WGS sequence"/>
</dbReference>
<protein>
    <recommendedName>
        <fullName evidence="2">DH domain-containing protein</fullName>
    </recommendedName>
</protein>
<feature type="region of interest" description="Disordered" evidence="1">
    <location>
        <begin position="929"/>
        <end position="949"/>
    </location>
</feature>
<reference evidence="3 4" key="1">
    <citation type="submission" date="2016-07" db="EMBL/GenBank/DDBJ databases">
        <title>Pervasive Adenine N6-methylation of Active Genes in Fungi.</title>
        <authorList>
            <consortium name="DOE Joint Genome Institute"/>
            <person name="Mondo S.J."/>
            <person name="Dannebaum R.O."/>
            <person name="Kuo R.C."/>
            <person name="Labutti K."/>
            <person name="Haridas S."/>
            <person name="Kuo A."/>
            <person name="Salamov A."/>
            <person name="Ahrendt S.R."/>
            <person name="Lipzen A."/>
            <person name="Sullivan W."/>
            <person name="Andreopoulos W.B."/>
            <person name="Clum A."/>
            <person name="Lindquist E."/>
            <person name="Daum C."/>
            <person name="Ramamoorthy G.K."/>
            <person name="Gryganskyi A."/>
            <person name="Culley D."/>
            <person name="Magnuson J.K."/>
            <person name="James T.Y."/>
            <person name="O'Malley M.A."/>
            <person name="Stajich J.E."/>
            <person name="Spatafora J.W."/>
            <person name="Visel A."/>
            <person name="Grigoriev I.V."/>
        </authorList>
    </citation>
    <scope>NUCLEOTIDE SEQUENCE [LARGE SCALE GENOMIC DNA]</scope>
    <source>
        <strain evidence="3 4">68-887.2</strain>
    </source>
</reference>
<feature type="region of interest" description="Disordered" evidence="1">
    <location>
        <begin position="165"/>
        <end position="229"/>
    </location>
</feature>
<dbReference type="SMART" id="SM00325">
    <property type="entry name" value="RhoGEF"/>
    <property type="match status" value="1"/>
</dbReference>
<keyword evidence="4" id="KW-1185">Reference proteome</keyword>
<sequence>MPPTLVLQSAHHTNDWMNQATMDGNLLSLSQPLANSSIAIPNLETIPGSAAATPALRDSPPALSSGPPPAEAGPSRHPLAQHSFPSTPDGDSRRSSISSFLPGSGSYFPARSSASTASTPSERPRPTPINIPAGTPDEPLFSAYPDTVLSPANKSRNFTFPLQPAFQLSPVAPRRREDVGDEGGSRDSSSSAIAGQERDRTKGSRNRRRAATLSHLSPEPDTQRTSSLKVTRLSVTPTRSLKVFRRRRSSLSFVQPEFGNDPSTQWPSMAREEARRLEPPPTVPFAYQQSSDSDYTLQSISTIATVRPLASPTISPRRSSLVALPDQHDGGVQFDLSHMPDAQGGLPVEIVIPEDMTMPHEPPPRRSSLSLANTDPKLLFEVRPADPDAQTTGLPAVSTAADGHSVLSASLTGTDTSVSAEYYSTSPSSKEHPLSSASTSLSRSAKSGKEGMDDKDDALTVLRLQRSLEWEARQGQHRRQLEKRKMVLLELVETEVAYVEDLKALVHVYLPQLYALPSISQRTAARVARNAGDLLEFHIGFAQRMVAVLREEGIGYEPRTEDSAKLERTARRLSELFVDELTIQIAGFGAYKEFCAGSIAAATLVRHISMRSDYNDFEKRCQYITSKQTHTTLHSLLADDEAETTSTNRSRLHFRDFLITPVQRICRYPLLLAQLLNSAQLPGPAGERPTFDLGDEYDVGVDIERALGAMRGAAEDADEARRVKEVEIKSATVIERLEPHPALSPPFLRSLGACRLIGSLDVLYHHPTLAPLMAPVKVKYLAAFLYRGYLILAKVKKGKSYEAKHYFPLEVFELIDITEGFLPHSIRLMLREHNFDLAASCEAEKDVWSAALCEARDESTVPPFELPASVSPFAARSRRVSLVGGQNSFDFTPPMPSSPSNKRHTLAGAPSDLPFQLSIEKTRELTVSPLSSPIQTSFDTPDRRPNPQSNTVLLRRASTAQRLIVDRALMDVFSESCATARSKAQLQRPLFIPDHPVGEPRDRLWKTDSPTIQRRRSFLDVRPYGRPGSQNIDIAFSGKIRGSVVRRTHSSHGKRHVTRRREIGSESATEVEGRQSADETVMSDFGTLMGREYGGSTSIASDSPLPSPLHQPRSRRSIPSLRRGSDEDSQLGASSSWAGKLTLNRRKTASTYYLNSRPHAHDRSKSMPVSPARTPGSEMPPPPPLFKSASEESTLRKTQSGYFDGPAPSPSPANAPPADRTAEGSKGTWATLRRSMSFIRSGSSSTRYSQVSLVDLSPSPARTSDEQPVSERVVSSDDEIDRGVQRDVGTMVESASSGSGFAAEADGDGGASGGTGSLPGTPRRRRSTRLLRSLSRFTPFEMVQ</sequence>
<feature type="compositionally biased region" description="Low complexity" evidence="1">
    <location>
        <begin position="1293"/>
        <end position="1304"/>
    </location>
</feature>
<dbReference type="Gene3D" id="2.30.29.30">
    <property type="entry name" value="Pleckstrin-homology domain (PH domain)/Phosphotyrosine-binding domain (PTB)"/>
    <property type="match status" value="1"/>
</dbReference>
<accession>A0A1Y2AL32</accession>
<feature type="domain" description="DH" evidence="2">
    <location>
        <begin position="483"/>
        <end position="720"/>
    </location>
</feature>
<proteinExistence type="predicted"/>
<feature type="compositionally biased region" description="Basic residues" evidence="1">
    <location>
        <begin position="1044"/>
        <end position="1059"/>
    </location>
</feature>
<feature type="region of interest" description="Disordered" evidence="1">
    <location>
        <begin position="885"/>
        <end position="909"/>
    </location>
</feature>
<gene>
    <name evidence="3" type="ORF">BCR39DRAFT_507873</name>
</gene>
<dbReference type="SUPFAM" id="SSF48065">
    <property type="entry name" value="DBL homology domain (DH-domain)"/>
    <property type="match status" value="1"/>
</dbReference>
<dbReference type="InterPro" id="IPR035899">
    <property type="entry name" value="DBL_dom_sf"/>
</dbReference>
<feature type="compositionally biased region" description="Low complexity" evidence="1">
    <location>
        <begin position="434"/>
        <end position="445"/>
    </location>
</feature>
<dbReference type="STRING" id="71784.A0A1Y2AL32"/>
<feature type="compositionally biased region" description="Low complexity" evidence="1">
    <location>
        <begin position="95"/>
        <end position="121"/>
    </location>
</feature>
<dbReference type="Pfam" id="PF00621">
    <property type="entry name" value="RhoGEF"/>
    <property type="match status" value="1"/>
</dbReference>
<dbReference type="PANTHER" id="PTHR45818">
    <property type="entry name" value="PROTEIN VAV"/>
    <property type="match status" value="1"/>
</dbReference>
<evidence type="ECO:0000256" key="1">
    <source>
        <dbReference type="SAM" id="MobiDB-lite"/>
    </source>
</evidence>
<dbReference type="OrthoDB" id="1716625at2759"/>
<evidence type="ECO:0000259" key="2">
    <source>
        <dbReference type="PROSITE" id="PS50010"/>
    </source>
</evidence>
<feature type="region of interest" description="Disordered" evidence="1">
    <location>
        <begin position="420"/>
        <end position="457"/>
    </location>
</feature>